<evidence type="ECO:0000313" key="3">
    <source>
        <dbReference type="Proteomes" id="UP000027997"/>
    </source>
</evidence>
<feature type="signal peptide" evidence="1">
    <location>
        <begin position="1"/>
        <end position="21"/>
    </location>
</feature>
<comment type="caution">
    <text evidence="2">The sequence shown here is derived from an EMBL/GenBank/DDBJ whole genome shotgun (WGS) entry which is preliminary data.</text>
</comment>
<dbReference type="AlphaFoldDB" id="A0A081KCF1"/>
<dbReference type="InterPro" id="IPR021241">
    <property type="entry name" value="CsiV"/>
</dbReference>
<dbReference type="RefSeq" id="WP_020583548.1">
    <property type="nucleotide sequence ID" value="NZ_JOJP01000001.1"/>
</dbReference>
<accession>A0A081KCF1</accession>
<keyword evidence="3" id="KW-1185">Reference proteome</keyword>
<gene>
    <name evidence="2" type="ORF">GV64_14730</name>
</gene>
<dbReference type="Pfam" id="PF10972">
    <property type="entry name" value="CsiV"/>
    <property type="match status" value="1"/>
</dbReference>
<dbReference type="Proteomes" id="UP000027997">
    <property type="component" value="Unassembled WGS sequence"/>
</dbReference>
<name>A0A081KCF1_9GAMM</name>
<proteinExistence type="predicted"/>
<evidence type="ECO:0000256" key="1">
    <source>
        <dbReference type="SAM" id="SignalP"/>
    </source>
</evidence>
<organism evidence="2 3">
    <name type="scientific">Endozoicomonas elysicola</name>
    <dbReference type="NCBI Taxonomy" id="305900"/>
    <lineage>
        <taxon>Bacteria</taxon>
        <taxon>Pseudomonadati</taxon>
        <taxon>Pseudomonadota</taxon>
        <taxon>Gammaproteobacteria</taxon>
        <taxon>Oceanospirillales</taxon>
        <taxon>Endozoicomonadaceae</taxon>
        <taxon>Endozoicomonas</taxon>
    </lineage>
</organism>
<evidence type="ECO:0008006" key="4">
    <source>
        <dbReference type="Google" id="ProtNLM"/>
    </source>
</evidence>
<reference evidence="2 3" key="1">
    <citation type="submission" date="2014-06" db="EMBL/GenBank/DDBJ databases">
        <title>Whole Genome Sequences of Three Symbiotic Endozoicomonas Bacteria.</title>
        <authorList>
            <person name="Neave M.J."/>
            <person name="Apprill A."/>
            <person name="Voolstra C.R."/>
        </authorList>
    </citation>
    <scope>NUCLEOTIDE SEQUENCE [LARGE SCALE GENOMIC DNA]</scope>
    <source>
        <strain evidence="2 3">DSM 22380</strain>
    </source>
</reference>
<dbReference type="EMBL" id="JOJP01000001">
    <property type="protein sequence ID" value="KEI71827.1"/>
    <property type="molecule type" value="Genomic_DNA"/>
</dbReference>
<feature type="chain" id="PRO_5001758752" description="Peptidoglycan-binding protein CsiV" evidence="1">
    <location>
        <begin position="22"/>
        <end position="274"/>
    </location>
</feature>
<protein>
    <recommendedName>
        <fullName evidence="4">Peptidoglycan-binding protein CsiV</fullName>
    </recommendedName>
</protein>
<evidence type="ECO:0000313" key="2">
    <source>
        <dbReference type="EMBL" id="KEI71827.1"/>
    </source>
</evidence>
<keyword evidence="1" id="KW-0732">Signal</keyword>
<sequence>MKKVQLIALSIALFFNFSLSASENESNPRPKDQWYQIDLVVFHYAKNDSGEAWPPVTEYRTPANAIRLRTLAGEHSENSPLFEIPESGNPHLSYHDIVRDAYISLPVSEMILNKQVATLEKNRGYQVLAQKAWRMPLNPGTPKHPVEIRAAISGQDSLLLDGTVTVSEERFLHVDIDLWLNKLSPESLYSTLSGKTYNHGPSSSDVLTSNRGSDNLIRLHDGSPPLRITENFQVKQRRRIKNTNEIQYFDSPEIGVILKLTPYQRPNALVETGV</sequence>